<evidence type="ECO:0000313" key="2">
    <source>
        <dbReference type="EMBL" id="CAD7662487.1"/>
    </source>
</evidence>
<reference evidence="2" key="1">
    <citation type="submission" date="2020-11" db="EMBL/GenBank/DDBJ databases">
        <authorList>
            <person name="Tran Van P."/>
        </authorList>
    </citation>
    <scope>NUCLEOTIDE SEQUENCE</scope>
</reference>
<keyword evidence="1" id="KW-0732">Signal</keyword>
<sequence>MIRITLVAIFLVAHCAYSSPLQGSINQFLGAISNDPTQDLQNDPCAKKSDQDATKCLYEKIPNLDMQDPDIKYRCCISWVANDCLASAGKTDCTATELAALTKILNEIIAMGDAGSCKAYPYTKDIKTCTK</sequence>
<dbReference type="EMBL" id="CAJPVJ010028045">
    <property type="protein sequence ID" value="CAG2179623.1"/>
    <property type="molecule type" value="Genomic_DNA"/>
</dbReference>
<dbReference type="OrthoDB" id="10332276at2759"/>
<keyword evidence="3" id="KW-1185">Reference proteome</keyword>
<gene>
    <name evidence="2" type="ORF">ONB1V03_LOCUS19047</name>
</gene>
<accession>A0A7R9MMB2</accession>
<dbReference type="EMBL" id="OC942870">
    <property type="protein sequence ID" value="CAD7662487.1"/>
    <property type="molecule type" value="Genomic_DNA"/>
</dbReference>
<feature type="signal peptide" evidence="1">
    <location>
        <begin position="1"/>
        <end position="18"/>
    </location>
</feature>
<feature type="chain" id="PRO_5036211584" evidence="1">
    <location>
        <begin position="19"/>
        <end position="131"/>
    </location>
</feature>
<organism evidence="2">
    <name type="scientific">Oppiella nova</name>
    <dbReference type="NCBI Taxonomy" id="334625"/>
    <lineage>
        <taxon>Eukaryota</taxon>
        <taxon>Metazoa</taxon>
        <taxon>Ecdysozoa</taxon>
        <taxon>Arthropoda</taxon>
        <taxon>Chelicerata</taxon>
        <taxon>Arachnida</taxon>
        <taxon>Acari</taxon>
        <taxon>Acariformes</taxon>
        <taxon>Sarcoptiformes</taxon>
        <taxon>Oribatida</taxon>
        <taxon>Brachypylina</taxon>
        <taxon>Oppioidea</taxon>
        <taxon>Oppiidae</taxon>
        <taxon>Oppiella</taxon>
    </lineage>
</organism>
<name>A0A7R9MMB2_9ACAR</name>
<evidence type="ECO:0000313" key="3">
    <source>
        <dbReference type="Proteomes" id="UP000728032"/>
    </source>
</evidence>
<dbReference type="AlphaFoldDB" id="A0A7R9MMB2"/>
<protein>
    <submittedName>
        <fullName evidence="2">Uncharacterized protein</fullName>
    </submittedName>
</protein>
<proteinExistence type="predicted"/>
<dbReference type="Proteomes" id="UP000728032">
    <property type="component" value="Unassembled WGS sequence"/>
</dbReference>
<evidence type="ECO:0000256" key="1">
    <source>
        <dbReference type="SAM" id="SignalP"/>
    </source>
</evidence>